<dbReference type="RefSeq" id="WP_072285940.1">
    <property type="nucleotide sequence ID" value="NZ_CP015455.1"/>
</dbReference>
<accession>A0A1L3GDV3</accession>
<dbReference type="KEGG" id="pace:A6070_11680"/>
<gene>
    <name evidence="2" type="ORF">A7E75_03055</name>
</gene>
<keyword evidence="1" id="KW-1133">Transmembrane helix</keyword>
<dbReference type="EMBL" id="CP015518">
    <property type="protein sequence ID" value="APG24123.1"/>
    <property type="molecule type" value="Genomic_DNA"/>
</dbReference>
<keyword evidence="3" id="KW-1185">Reference proteome</keyword>
<evidence type="ECO:0000256" key="1">
    <source>
        <dbReference type="SAM" id="Phobius"/>
    </source>
</evidence>
<dbReference type="OrthoDB" id="6400266at2"/>
<dbReference type="AlphaFoldDB" id="A0A1L3GDV3"/>
<keyword evidence="1" id="KW-0472">Membrane</keyword>
<protein>
    <recommendedName>
        <fullName evidence="4">SHOCT domain-containing protein</fullName>
    </recommendedName>
</protein>
<organism evidence="2 3">
    <name type="scientific">Syntrophotalea acetylenica</name>
    <name type="common">Pelobacter acetylenicus</name>
    <dbReference type="NCBI Taxonomy" id="29542"/>
    <lineage>
        <taxon>Bacteria</taxon>
        <taxon>Pseudomonadati</taxon>
        <taxon>Thermodesulfobacteriota</taxon>
        <taxon>Desulfuromonadia</taxon>
        <taxon>Desulfuromonadales</taxon>
        <taxon>Syntrophotaleaceae</taxon>
        <taxon>Syntrophotalea</taxon>
    </lineage>
</organism>
<evidence type="ECO:0000313" key="2">
    <source>
        <dbReference type="EMBL" id="APG24123.1"/>
    </source>
</evidence>
<reference evidence="2 3" key="1">
    <citation type="journal article" date="2017" name="Genome Announc.">
        <title>Complete Genome Sequences of Two Acetylene-Fermenting Pelobacter acetylenicus Strains.</title>
        <authorList>
            <person name="Sutton J.M."/>
            <person name="Baesman S.M."/>
            <person name="Fierst J.L."/>
            <person name="Poret-Peterson A.T."/>
            <person name="Oremland R.S."/>
            <person name="Dunlap D.S."/>
            <person name="Akob D.M."/>
        </authorList>
    </citation>
    <scope>NUCLEOTIDE SEQUENCE [LARGE SCALE GENOMIC DNA]</scope>
    <source>
        <strain evidence="2 3">DSM 3247</strain>
    </source>
</reference>
<proteinExistence type="predicted"/>
<sequence length="139" mass="15712">MTRKVHVAPGGLTQVQAKAGIVIAVLFLFFGLIFGGVVWYDMPRSEVALKLLTGAFFLIWVVACVAIILFNAKWLAASRRSQPDTLLDLQIEASGDGPDQDNMLDFEQRLRKLEVLKRDGLISDAEYAHKRREILRQKW</sequence>
<name>A0A1L3GDV3_SYNAC</name>
<dbReference type="STRING" id="29542.A6070_11680"/>
<feature type="transmembrane region" description="Helical" evidence="1">
    <location>
        <begin position="52"/>
        <end position="72"/>
    </location>
</feature>
<feature type="transmembrane region" description="Helical" evidence="1">
    <location>
        <begin position="21"/>
        <end position="40"/>
    </location>
</feature>
<evidence type="ECO:0000313" key="3">
    <source>
        <dbReference type="Proteomes" id="UP000182264"/>
    </source>
</evidence>
<keyword evidence="1" id="KW-0812">Transmembrane</keyword>
<dbReference type="Proteomes" id="UP000182264">
    <property type="component" value="Chromosome"/>
</dbReference>
<evidence type="ECO:0008006" key="4">
    <source>
        <dbReference type="Google" id="ProtNLM"/>
    </source>
</evidence>